<reference evidence="1 2" key="1">
    <citation type="journal article" date="2016" name="Nat. Commun.">
        <title>Thousands of microbial genomes shed light on interconnected biogeochemical processes in an aquifer system.</title>
        <authorList>
            <person name="Anantharaman K."/>
            <person name="Brown C.T."/>
            <person name="Hug L.A."/>
            <person name="Sharon I."/>
            <person name="Castelle C.J."/>
            <person name="Probst A.J."/>
            <person name="Thomas B.C."/>
            <person name="Singh A."/>
            <person name="Wilkins M.J."/>
            <person name="Karaoz U."/>
            <person name="Brodie E.L."/>
            <person name="Williams K.H."/>
            <person name="Hubbard S.S."/>
            <person name="Banfield J.F."/>
        </authorList>
    </citation>
    <scope>NUCLEOTIDE SEQUENCE [LARGE SCALE GENOMIC DNA]</scope>
</reference>
<dbReference type="AlphaFoldDB" id="A0A1G2AZZ0"/>
<dbReference type="Proteomes" id="UP000176952">
    <property type="component" value="Unassembled WGS sequence"/>
</dbReference>
<comment type="caution">
    <text evidence="1">The sequence shown here is derived from an EMBL/GenBank/DDBJ whole genome shotgun (WGS) entry which is preliminary data.</text>
</comment>
<accession>A0A1G2AZZ0</accession>
<name>A0A1G2AZZ0_9BACT</name>
<sequence>MEELRPNLSDAGLSIFVPRPALMQYKRHASGTGDSSLTKDLQPLGFLEIFLLAEFCASIK</sequence>
<gene>
    <name evidence="1" type="ORF">A3F54_05835</name>
</gene>
<protein>
    <submittedName>
        <fullName evidence="1">Uncharacterized protein</fullName>
    </submittedName>
</protein>
<dbReference type="STRING" id="1798542.A3F54_05835"/>
<evidence type="ECO:0000313" key="1">
    <source>
        <dbReference type="EMBL" id="OGY82484.1"/>
    </source>
</evidence>
<organism evidence="1 2">
    <name type="scientific">Candidatus Kerfeldbacteria bacterium RIFCSPHIGHO2_12_FULL_48_17</name>
    <dbReference type="NCBI Taxonomy" id="1798542"/>
    <lineage>
        <taxon>Bacteria</taxon>
        <taxon>Candidatus Kerfeldiibacteriota</taxon>
    </lineage>
</organism>
<evidence type="ECO:0000313" key="2">
    <source>
        <dbReference type="Proteomes" id="UP000176952"/>
    </source>
</evidence>
<proteinExistence type="predicted"/>
<dbReference type="EMBL" id="MHKD01000028">
    <property type="protein sequence ID" value="OGY82484.1"/>
    <property type="molecule type" value="Genomic_DNA"/>
</dbReference>